<dbReference type="InterPro" id="IPR050545">
    <property type="entry name" value="Mycobact_MmpL"/>
</dbReference>
<feature type="domain" description="SSD" evidence="7">
    <location>
        <begin position="258"/>
        <end position="383"/>
    </location>
</feature>
<evidence type="ECO:0000256" key="4">
    <source>
        <dbReference type="ARBA" id="ARBA00022989"/>
    </source>
</evidence>
<protein>
    <submittedName>
        <fullName evidence="8">RND efflux transporter</fullName>
    </submittedName>
</protein>
<feature type="transmembrane region" description="Helical" evidence="6">
    <location>
        <begin position="647"/>
        <end position="664"/>
    </location>
</feature>
<dbReference type="KEGG" id="tbn:TBH_C0933"/>
<dbReference type="PANTHER" id="PTHR33406:SF10">
    <property type="entry name" value="SSD DOMAIN-CONTAINING PROTEIN"/>
    <property type="match status" value="1"/>
</dbReference>
<keyword evidence="4 6" id="KW-1133">Transmembrane helix</keyword>
<feature type="transmembrane region" description="Helical" evidence="6">
    <location>
        <begin position="229"/>
        <end position="248"/>
    </location>
</feature>
<feature type="transmembrane region" description="Helical" evidence="6">
    <location>
        <begin position="254"/>
        <end position="275"/>
    </location>
</feature>
<feature type="transmembrane region" description="Helical" evidence="6">
    <location>
        <begin position="722"/>
        <end position="743"/>
    </location>
</feature>
<keyword evidence="5 6" id="KW-0472">Membrane</keyword>
<dbReference type="Pfam" id="PF03176">
    <property type="entry name" value="MMPL"/>
    <property type="match status" value="2"/>
</dbReference>
<feature type="transmembrane region" description="Helical" evidence="6">
    <location>
        <begin position="326"/>
        <end position="346"/>
    </location>
</feature>
<evidence type="ECO:0000256" key="6">
    <source>
        <dbReference type="SAM" id="Phobius"/>
    </source>
</evidence>
<dbReference type="InterPro" id="IPR000731">
    <property type="entry name" value="SSD"/>
</dbReference>
<dbReference type="EMBL" id="AP012273">
    <property type="protein sequence ID" value="BAO43866.1"/>
    <property type="molecule type" value="Genomic_DNA"/>
</dbReference>
<name>A0A7U6JGZ6_9GAMM</name>
<comment type="subcellular location">
    <subcellularLocation>
        <location evidence="1">Cell membrane</location>
        <topology evidence="1">Multi-pass membrane protein</topology>
    </subcellularLocation>
</comment>
<dbReference type="PROSITE" id="PS50156">
    <property type="entry name" value="SSD"/>
    <property type="match status" value="1"/>
</dbReference>
<evidence type="ECO:0000259" key="7">
    <source>
        <dbReference type="PROSITE" id="PS50156"/>
    </source>
</evidence>
<dbReference type="InterPro" id="IPR004869">
    <property type="entry name" value="MMPL_dom"/>
</dbReference>
<keyword evidence="3 6" id="KW-0812">Transmembrane</keyword>
<sequence length="806" mass="88905">MSAPHGFSHWLKNLDRLVFRHPRTFLTIIVLATVFFASRLPDIRMYSEFSDLLPQQHEYIQLHNSIRDLFGGANNVVMAMVVKDGDIFTNEHLARLHRITQGIDSVDGVNHNLVSSLAHRTVRKVWLTETGDVNSKPYYDPGHPDMSPEALAQLRNDVRADARVYGLLVSPDMKAALIKAQFNEGQLDYARIFKEIQDLRDKESTEGVRLYATGQPMLWGWVYSYLDQLYVIFAATLAIMLLLLVLYFRRAYGIILPLVGILISSIWGLGILSLLGYNLDPLILVIPFLIAARAMSHGIQLVQRYYEEAEEAETSFEAAHRTFDSLFRPGSLGIVSDAIGLLLIALGSVPINMKLGVFASLWAVGVIFTVLMAVPLLLSILPKPGPAHTGTTLDKSLFSRLGRMVANRTSARYVLSSAFLFLVVSGYFTSWVQIGESEPGSPILYPDHDYNISSKEINQQFPGSEELYVVAETEKKGGMKRPEVLAAIEAFQRHMLMDPDLGGAKALPNLVKQVNRIFHSDDPRWALIPDSEAYVGGLMFAYMASSPTPGALKEFVDTDDRIANLVFFYKDHQATTIRRAIHMAKEWINDPGNHVDGLEFKLAGGVIGVTAAMNESAYQSNMLIIPLVMVLIFLFVAGFYWSGHAGLIMFLVMAFCTAVTYAYMGITGIGINVNTVPIIAVGIGVGIDYSIYIMDRIREQTALRDGDLNGAIAQAVQTTGRAIAFTATCLIGGVVMWVLISNLRFQSDAALLLIVMLVLNAAAAIMLVPAWVARFRPGFIAEARFHEDGVVHVQSKPAQGGQAGSS</sequence>
<evidence type="ECO:0000256" key="2">
    <source>
        <dbReference type="ARBA" id="ARBA00022475"/>
    </source>
</evidence>
<evidence type="ECO:0000256" key="5">
    <source>
        <dbReference type="ARBA" id="ARBA00023136"/>
    </source>
</evidence>
<dbReference type="OrthoDB" id="5963930at2"/>
<feature type="transmembrane region" description="Helical" evidence="6">
    <location>
        <begin position="676"/>
        <end position="694"/>
    </location>
</feature>
<feature type="transmembrane region" description="Helical" evidence="6">
    <location>
        <begin position="413"/>
        <end position="432"/>
    </location>
</feature>
<keyword evidence="2" id="KW-1003">Cell membrane</keyword>
<dbReference type="Proteomes" id="UP000031631">
    <property type="component" value="Chromosome"/>
</dbReference>
<dbReference type="AlphaFoldDB" id="A0A7U6JGZ6"/>
<gene>
    <name evidence="8" type="ORF">TBH_C0933</name>
</gene>
<feature type="transmembrane region" description="Helical" evidence="6">
    <location>
        <begin position="358"/>
        <end position="381"/>
    </location>
</feature>
<feature type="transmembrane region" description="Helical" evidence="6">
    <location>
        <begin position="623"/>
        <end position="641"/>
    </location>
</feature>
<reference evidence="8 9" key="1">
    <citation type="journal article" date="2014" name="PLoS ONE">
        <title>Physiological and genomic features of a novel sulfur-oxidizing gammaproteobacterium belonging to a previously uncultivated symbiotic lineage isolated from a hydrothermal vent.</title>
        <authorList>
            <person name="Nunoura T."/>
            <person name="Takaki Y."/>
            <person name="Kazama H."/>
            <person name="Kakuta J."/>
            <person name="Shimamura S."/>
            <person name="Makita H."/>
            <person name="Hirai M."/>
            <person name="Miyazaki M."/>
            <person name="Takai K."/>
        </authorList>
    </citation>
    <scope>NUCLEOTIDE SEQUENCE [LARGE SCALE GENOMIC DNA]</scope>
    <source>
        <strain evidence="8 9">Hiromi1</strain>
    </source>
</reference>
<evidence type="ECO:0000313" key="9">
    <source>
        <dbReference type="Proteomes" id="UP000031631"/>
    </source>
</evidence>
<feature type="transmembrane region" description="Helical" evidence="6">
    <location>
        <begin position="282"/>
        <end position="306"/>
    </location>
</feature>
<accession>A0A7U6JGZ6</accession>
<evidence type="ECO:0000256" key="3">
    <source>
        <dbReference type="ARBA" id="ARBA00022692"/>
    </source>
</evidence>
<dbReference type="GO" id="GO:0005886">
    <property type="term" value="C:plasma membrane"/>
    <property type="evidence" value="ECO:0007669"/>
    <property type="project" value="UniProtKB-SubCell"/>
</dbReference>
<dbReference type="Gene3D" id="1.20.1640.10">
    <property type="entry name" value="Multidrug efflux transporter AcrB transmembrane domain"/>
    <property type="match status" value="2"/>
</dbReference>
<dbReference type="PANTHER" id="PTHR33406">
    <property type="entry name" value="MEMBRANE PROTEIN MJ1562-RELATED"/>
    <property type="match status" value="1"/>
</dbReference>
<keyword evidence="9" id="KW-1185">Reference proteome</keyword>
<organism evidence="8 9">
    <name type="scientific">Thiolapillus brandeum</name>
    <dbReference type="NCBI Taxonomy" id="1076588"/>
    <lineage>
        <taxon>Bacteria</taxon>
        <taxon>Pseudomonadati</taxon>
        <taxon>Pseudomonadota</taxon>
        <taxon>Gammaproteobacteria</taxon>
        <taxon>Chromatiales</taxon>
        <taxon>Sedimenticolaceae</taxon>
        <taxon>Thiolapillus</taxon>
    </lineage>
</organism>
<feature type="transmembrane region" description="Helical" evidence="6">
    <location>
        <begin position="750"/>
        <end position="772"/>
    </location>
</feature>
<dbReference type="RefSeq" id="WP_052469888.1">
    <property type="nucleotide sequence ID" value="NZ_AP012273.1"/>
</dbReference>
<evidence type="ECO:0000256" key="1">
    <source>
        <dbReference type="ARBA" id="ARBA00004651"/>
    </source>
</evidence>
<evidence type="ECO:0000313" key="8">
    <source>
        <dbReference type="EMBL" id="BAO43866.1"/>
    </source>
</evidence>
<proteinExistence type="predicted"/>
<dbReference type="SUPFAM" id="SSF82866">
    <property type="entry name" value="Multidrug efflux transporter AcrB transmembrane domain"/>
    <property type="match status" value="2"/>
</dbReference>